<keyword evidence="2" id="KW-1185">Reference proteome</keyword>
<name>A0A7V8L4K8_9GAMM</name>
<dbReference type="OrthoDB" id="6506795at2"/>
<reference evidence="1 2" key="1">
    <citation type="submission" date="2014-10" db="EMBL/GenBank/DDBJ databases">
        <title>Genome sequence of Pectobacterium carotovorum M022.</title>
        <authorList>
            <person name="Chan K.-G."/>
            <person name="Tan W.-S."/>
        </authorList>
    </citation>
    <scope>NUCLEOTIDE SEQUENCE [LARGE SCALE GENOMIC DNA]</scope>
    <source>
        <strain evidence="1 2">M022</strain>
    </source>
</reference>
<dbReference type="Proteomes" id="UP000053038">
    <property type="component" value="Unassembled WGS sequence"/>
</dbReference>
<dbReference type="RefSeq" id="WP_039351448.1">
    <property type="nucleotide sequence ID" value="NZ_JSXC01000037.1"/>
</dbReference>
<protein>
    <submittedName>
        <fullName evidence="1">Uncharacterized protein</fullName>
    </submittedName>
</protein>
<comment type="caution">
    <text evidence="1">The sequence shown here is derived from an EMBL/GenBank/DDBJ whole genome shotgun (WGS) entry which is preliminary data.</text>
</comment>
<dbReference type="EMBL" id="JSXC01000037">
    <property type="protein sequence ID" value="KHN50692.1"/>
    <property type="molecule type" value="Genomic_DNA"/>
</dbReference>
<sequence length="102" mass="11719">MSELIKPTKKGRHDGIVEYLTSDDCRFLVMRGDHTEADIIQAAVNQNIIDSDYAEAWSRAARYYQSWYKTSPLGGQEGYANWHHPRDTPCRGAYFASTLCWD</sequence>
<proteinExistence type="predicted"/>
<evidence type="ECO:0000313" key="1">
    <source>
        <dbReference type="EMBL" id="KHN50692.1"/>
    </source>
</evidence>
<organism evidence="1 2">
    <name type="scientific">Pectobacterium fontis</name>
    <dbReference type="NCBI Taxonomy" id="2558042"/>
    <lineage>
        <taxon>Bacteria</taxon>
        <taxon>Pseudomonadati</taxon>
        <taxon>Pseudomonadota</taxon>
        <taxon>Gammaproteobacteria</taxon>
        <taxon>Enterobacterales</taxon>
        <taxon>Pectobacteriaceae</taxon>
        <taxon>Pectobacterium</taxon>
    </lineage>
</organism>
<evidence type="ECO:0000313" key="2">
    <source>
        <dbReference type="Proteomes" id="UP000053038"/>
    </source>
</evidence>
<accession>A0A7V8L4K8</accession>
<dbReference type="AlphaFoldDB" id="A0A7V8L4K8"/>
<gene>
    <name evidence="1" type="ORF">OI69_13570</name>
</gene>